<keyword evidence="3" id="KW-0274">FAD</keyword>
<dbReference type="PROSITE" id="PS51387">
    <property type="entry name" value="FAD_PCMH"/>
    <property type="match status" value="1"/>
</dbReference>
<dbReference type="InterPro" id="IPR036318">
    <property type="entry name" value="FAD-bd_PCMH-like_sf"/>
</dbReference>
<keyword evidence="8" id="KW-1185">Reference proteome</keyword>
<reference evidence="7 8" key="1">
    <citation type="submission" date="2011-05" db="EMBL/GenBank/DDBJ databases">
        <title>Complete sequence of Thioalkalimicrobium cyclicum ALM1.</title>
        <authorList>
            <consortium name="US DOE Joint Genome Institute"/>
            <person name="Lucas S."/>
            <person name="Han J."/>
            <person name="Lapidus A."/>
            <person name="Cheng J.-F."/>
            <person name="Goodwin L."/>
            <person name="Pitluck S."/>
            <person name="Peters L."/>
            <person name="Mikhailova N."/>
            <person name="Davenport K."/>
            <person name="Han C."/>
            <person name="Tapia R."/>
            <person name="Land M."/>
            <person name="Hauser L."/>
            <person name="Kyrpides N."/>
            <person name="Ivanova N."/>
            <person name="Pagani I."/>
            <person name="Kappler U."/>
            <person name="Woyke T."/>
        </authorList>
    </citation>
    <scope>NUCLEOTIDE SEQUENCE [LARGE SCALE GENOMIC DNA]</scope>
    <source>
        <strain evidence="8">DSM 14477 / JCM 11371 / ALM1</strain>
    </source>
</reference>
<protein>
    <submittedName>
        <fullName evidence="7">FAD linked oxidase domain protein</fullName>
    </submittedName>
</protein>
<dbReference type="SUPFAM" id="SSF55103">
    <property type="entry name" value="FAD-linked oxidases, C-terminal domain"/>
    <property type="match status" value="1"/>
</dbReference>
<dbReference type="STRING" id="717773.Thicy_0241"/>
<dbReference type="InterPro" id="IPR009051">
    <property type="entry name" value="Helical_ferredxn"/>
</dbReference>
<dbReference type="PANTHER" id="PTHR42934">
    <property type="entry name" value="GLYCOLATE OXIDASE SUBUNIT GLCD"/>
    <property type="match status" value="1"/>
</dbReference>
<sequence>MKTSKRIREIPYNYTSFSDREIVMRFIGESGWQTIEQLRESRGTGRSAQMLFEVLGDMWVVTRNPYIQDDLLENAKRRQGLVDALHHRLNQVEARLNNNKLAESLLDEVKEAVKRFKDWFPQQIALRQKVSKRLKKITRLDNVDFGGLARVSHATDATDWRVELPLVVISPDTEQETADIVAACIELGLVIIPRGGGTGYTGGAIPLEANTAVINTEKLEFLSMVEKVELPGVGVKVPTVRTGAGVVTKRVTELAERNGLVFAVDPTSHDASTIGGNISMNAGGKKAVLWGTTLDNLASWKMVMPDASWLEVVRVNHNLGKLQDQATVSFELHRYESDGKTPRGEIERLDIPGSAFRQAGLGKDVTDKFLSGLPGVQKEGCDGLITSARFILHRMPEHIRTVCLEFFGTDLSLAVPAIVEITDYIESKKAQGILLAGLEHLDERYVRAVKYNTKANRRELPKMILLGDIAGDNGFEVAKTCQEIVELAKKRNAEGFVAVSAEARKRFWLDRSRTAAISAHTNAFKINEDVVIPLPRLNEYNEGIERINIEMSLQNKVEILDALETYFNGDMPEYTLEDDFEDSQGDPAAYFKTKVDATLAHLSNVRRKWQAFNDGLDKPAEQFLDLMDESARTLIRDNESLVKLILRRDLVVSYRREVLDFLKQTFMGHDFEPMMKRLKELHFDIRNARLFVALHMHAGDGNIHTNIPVHSNNYRMIHQAEAVVEQVMKLATELGGVISGEHGIGLTKIEFLAPEKIQAFVDYKNKVDPNGHFNKGKLMPGSGLHNAYTPSLSLVKQEALILEASELDQLNNDIKDCLRCGKCKPVCQTHIPRANLLYSPRNKILATGQVIEAFLYEEQTRRGISLHHFDAMNDVADHCTTCHKCETPCPVDIDFGDVSIRMRKILTDMGQKKVSLGTKAALFYLNSGQPGLVKLLRTTMIGWGALGQRMGHRLAKWTGLLGRKESLPAKSTGTTPVTQQVIHFVRKPLDTGPNQPTMRALLALEDRTIVPILRDPHKTTEDSEAVFYFPGCGSERLFSDISMATLAMLYETGAQTILPPGYLCCGYPQTAAGQAAKGAQITTENRALFHRVANTLNYMDIKTVLVSCGTCMDQLLKYEFEQIFPGCRLLDIHEYLMEKGVKMESTNGVQYMYHAPCHDPMKKYDSTKVASELTGINVPLNDRCCSEAGTLATARPDIANQLRFRKEEELRKGIQDLTGADKAVNGNVKLLTSCPACQQGLNRYQDDTGLKTDYIVVELANNLMGKEWKKDFITSVQSEGIDRVLL</sequence>
<dbReference type="Pfam" id="PF02913">
    <property type="entry name" value="FAD-oxidase_C"/>
    <property type="match status" value="2"/>
</dbReference>
<dbReference type="InterPro" id="IPR016166">
    <property type="entry name" value="FAD-bd_PCMH"/>
</dbReference>
<dbReference type="GO" id="GO:0051536">
    <property type="term" value="F:iron-sulfur cluster binding"/>
    <property type="evidence" value="ECO:0007669"/>
    <property type="project" value="UniProtKB-KW"/>
</dbReference>
<dbReference type="SUPFAM" id="SSF46548">
    <property type="entry name" value="alpha-helical ferredoxin"/>
    <property type="match status" value="1"/>
</dbReference>
<gene>
    <name evidence="7" type="ordered locus">Thicy_0241</name>
</gene>
<dbReference type="Gene3D" id="3.30.465.10">
    <property type="match status" value="1"/>
</dbReference>
<dbReference type="InterPro" id="IPR004113">
    <property type="entry name" value="FAD-bd_oxidored_4_C"/>
</dbReference>
<dbReference type="Pfam" id="PF13183">
    <property type="entry name" value="Fer4_8"/>
    <property type="match status" value="1"/>
</dbReference>
<organism evidence="7 8">
    <name type="scientific">Thiomicrospira cyclica (strain DSM 14477 / JCM 11371 / ALM1)</name>
    <name type="common">Thioalkalimicrobium cyclicum</name>
    <dbReference type="NCBI Taxonomy" id="717773"/>
    <lineage>
        <taxon>Bacteria</taxon>
        <taxon>Pseudomonadati</taxon>
        <taxon>Pseudomonadota</taxon>
        <taxon>Gammaproteobacteria</taxon>
        <taxon>Thiotrichales</taxon>
        <taxon>Piscirickettsiaceae</taxon>
        <taxon>Thiomicrospira</taxon>
    </lineage>
</organism>
<keyword evidence="4" id="KW-0408">Iron</keyword>
<dbReference type="OrthoDB" id="9811557at2"/>
<evidence type="ECO:0000256" key="2">
    <source>
        <dbReference type="ARBA" id="ARBA00022723"/>
    </source>
</evidence>
<dbReference type="Pfam" id="PF11880">
    <property type="entry name" value="DUF3400"/>
    <property type="match status" value="1"/>
</dbReference>
<evidence type="ECO:0000256" key="1">
    <source>
        <dbReference type="ARBA" id="ARBA00022630"/>
    </source>
</evidence>
<dbReference type="InterPro" id="IPR022153">
    <property type="entry name" value="DUF3683"/>
</dbReference>
<dbReference type="InterPro" id="IPR016169">
    <property type="entry name" value="FAD-bd_PCMH_sub2"/>
</dbReference>
<dbReference type="InterPro" id="IPR006094">
    <property type="entry name" value="Oxid_FAD_bind_N"/>
</dbReference>
<dbReference type="GO" id="GO:0071949">
    <property type="term" value="F:FAD binding"/>
    <property type="evidence" value="ECO:0007669"/>
    <property type="project" value="InterPro"/>
</dbReference>
<dbReference type="InterPro" id="IPR004017">
    <property type="entry name" value="Cys_rich_dom"/>
</dbReference>
<dbReference type="GO" id="GO:0046872">
    <property type="term" value="F:metal ion binding"/>
    <property type="evidence" value="ECO:0007669"/>
    <property type="project" value="UniProtKB-KW"/>
</dbReference>
<dbReference type="eggNOG" id="COG0247">
    <property type="taxonomic scope" value="Bacteria"/>
</dbReference>
<dbReference type="Gene3D" id="1.10.1060.10">
    <property type="entry name" value="Alpha-helical ferredoxin"/>
    <property type="match status" value="1"/>
</dbReference>
<keyword evidence="1" id="KW-0285">Flavoprotein</keyword>
<dbReference type="InterPro" id="IPR021817">
    <property type="entry name" value="DUF3400"/>
</dbReference>
<evidence type="ECO:0000259" key="6">
    <source>
        <dbReference type="PROSITE" id="PS51387"/>
    </source>
</evidence>
<feature type="domain" description="FAD-binding PCMH-type" evidence="6">
    <location>
        <begin position="161"/>
        <end position="395"/>
    </location>
</feature>
<dbReference type="InterPro" id="IPR051914">
    <property type="entry name" value="FAD-linked_OxidoTrans_Type4"/>
</dbReference>
<name>F6D9Y0_THICA</name>
<dbReference type="KEGG" id="tcy:Thicy_0241"/>
<dbReference type="InterPro" id="IPR017900">
    <property type="entry name" value="4Fe4S_Fe_S_CS"/>
</dbReference>
<dbReference type="Pfam" id="PF01565">
    <property type="entry name" value="FAD_binding_4"/>
    <property type="match status" value="1"/>
</dbReference>
<keyword evidence="5" id="KW-0411">Iron-sulfur</keyword>
<proteinExistence type="predicted"/>
<evidence type="ECO:0000313" key="7">
    <source>
        <dbReference type="EMBL" id="AEG31017.1"/>
    </source>
</evidence>
<dbReference type="eggNOG" id="COG0479">
    <property type="taxonomic scope" value="Bacteria"/>
</dbReference>
<dbReference type="eggNOG" id="COG0277">
    <property type="taxonomic scope" value="Bacteria"/>
</dbReference>
<dbReference type="PROSITE" id="PS00198">
    <property type="entry name" value="4FE4S_FER_1"/>
    <property type="match status" value="1"/>
</dbReference>
<dbReference type="Pfam" id="PF02754">
    <property type="entry name" value="CCG"/>
    <property type="match status" value="2"/>
</dbReference>
<dbReference type="InterPro" id="IPR017896">
    <property type="entry name" value="4Fe4S_Fe-S-bd"/>
</dbReference>
<dbReference type="Gene3D" id="3.30.70.2740">
    <property type="match status" value="1"/>
</dbReference>
<dbReference type="GO" id="GO:0016491">
    <property type="term" value="F:oxidoreductase activity"/>
    <property type="evidence" value="ECO:0007669"/>
    <property type="project" value="UniProtKB-ARBA"/>
</dbReference>
<dbReference type="Proteomes" id="UP000009232">
    <property type="component" value="Chromosome"/>
</dbReference>
<evidence type="ECO:0000256" key="5">
    <source>
        <dbReference type="ARBA" id="ARBA00023014"/>
    </source>
</evidence>
<evidence type="ECO:0000256" key="4">
    <source>
        <dbReference type="ARBA" id="ARBA00023004"/>
    </source>
</evidence>
<dbReference type="RefSeq" id="WP_013834800.1">
    <property type="nucleotide sequence ID" value="NC_015581.1"/>
</dbReference>
<evidence type="ECO:0000256" key="3">
    <source>
        <dbReference type="ARBA" id="ARBA00022827"/>
    </source>
</evidence>
<dbReference type="PANTHER" id="PTHR42934:SF2">
    <property type="entry name" value="GLYCOLATE OXIDASE SUBUNIT GLCD"/>
    <property type="match status" value="1"/>
</dbReference>
<dbReference type="HOGENOM" id="CLU_262983_0_0_6"/>
<dbReference type="SUPFAM" id="SSF56176">
    <property type="entry name" value="FAD-binding/transporter-associated domain-like"/>
    <property type="match status" value="1"/>
</dbReference>
<dbReference type="InterPro" id="IPR016164">
    <property type="entry name" value="FAD-linked_Oxase-like_C"/>
</dbReference>
<accession>F6D9Y0</accession>
<evidence type="ECO:0000313" key="8">
    <source>
        <dbReference type="Proteomes" id="UP000009232"/>
    </source>
</evidence>
<dbReference type="EMBL" id="CP002776">
    <property type="protein sequence ID" value="AEG31017.1"/>
    <property type="molecule type" value="Genomic_DNA"/>
</dbReference>
<keyword evidence="2" id="KW-0479">Metal-binding</keyword>
<dbReference type="Pfam" id="PF12447">
    <property type="entry name" value="DUF3683"/>
    <property type="match status" value="1"/>
</dbReference>